<evidence type="ECO:0000256" key="1">
    <source>
        <dbReference type="SAM" id="MobiDB-lite"/>
    </source>
</evidence>
<reference evidence="2 3" key="1">
    <citation type="submission" date="2021-06" db="EMBL/GenBank/DDBJ databases">
        <title>Caerostris darwini draft genome.</title>
        <authorList>
            <person name="Kono N."/>
            <person name="Arakawa K."/>
        </authorList>
    </citation>
    <scope>NUCLEOTIDE SEQUENCE [LARGE SCALE GENOMIC DNA]</scope>
</reference>
<feature type="compositionally biased region" description="Basic and acidic residues" evidence="1">
    <location>
        <begin position="45"/>
        <end position="56"/>
    </location>
</feature>
<comment type="caution">
    <text evidence="2">The sequence shown here is derived from an EMBL/GenBank/DDBJ whole genome shotgun (WGS) entry which is preliminary data.</text>
</comment>
<evidence type="ECO:0000313" key="2">
    <source>
        <dbReference type="EMBL" id="GIY52766.1"/>
    </source>
</evidence>
<gene>
    <name evidence="2" type="ORF">CDAR_371411</name>
</gene>
<protein>
    <submittedName>
        <fullName evidence="2">Uncharacterized protein</fullName>
    </submittedName>
</protein>
<dbReference type="EMBL" id="BPLQ01010708">
    <property type="protein sequence ID" value="GIY52766.1"/>
    <property type="molecule type" value="Genomic_DNA"/>
</dbReference>
<dbReference type="AlphaFoldDB" id="A0AAV4U4U9"/>
<accession>A0AAV4U4U9</accession>
<keyword evidence="3" id="KW-1185">Reference proteome</keyword>
<organism evidence="2 3">
    <name type="scientific">Caerostris darwini</name>
    <dbReference type="NCBI Taxonomy" id="1538125"/>
    <lineage>
        <taxon>Eukaryota</taxon>
        <taxon>Metazoa</taxon>
        <taxon>Ecdysozoa</taxon>
        <taxon>Arthropoda</taxon>
        <taxon>Chelicerata</taxon>
        <taxon>Arachnida</taxon>
        <taxon>Araneae</taxon>
        <taxon>Araneomorphae</taxon>
        <taxon>Entelegynae</taxon>
        <taxon>Araneoidea</taxon>
        <taxon>Araneidae</taxon>
        <taxon>Caerostris</taxon>
    </lineage>
</organism>
<proteinExistence type="predicted"/>
<name>A0AAV4U4U9_9ARAC</name>
<feature type="region of interest" description="Disordered" evidence="1">
    <location>
        <begin position="35"/>
        <end position="70"/>
    </location>
</feature>
<evidence type="ECO:0000313" key="3">
    <source>
        <dbReference type="Proteomes" id="UP001054837"/>
    </source>
</evidence>
<sequence>MGSYCSSEAKFGKSRVPDVSTLEAIADRLRIHSIRSTNAAGSGQREMESNTLKQKEPNPTLETNKQQKKV</sequence>
<dbReference type="Proteomes" id="UP001054837">
    <property type="component" value="Unassembled WGS sequence"/>
</dbReference>